<dbReference type="PANTHER" id="PTHR25466:SF14">
    <property type="entry name" value="BUTYROPHILIN SUBFAMILY 2 MEMBER A2-LIKE-RELATED"/>
    <property type="match status" value="1"/>
</dbReference>
<comment type="subcellular location">
    <subcellularLocation>
        <location evidence="1">Cell membrane</location>
        <topology evidence="1">Single-pass type I membrane protein</topology>
    </subcellularLocation>
</comment>
<dbReference type="SMART" id="SM00409">
    <property type="entry name" value="IG"/>
    <property type="match status" value="1"/>
</dbReference>
<dbReference type="GO" id="GO:0007166">
    <property type="term" value="P:cell surface receptor signaling pathway"/>
    <property type="evidence" value="ECO:0007669"/>
    <property type="project" value="TreeGrafter"/>
</dbReference>
<evidence type="ECO:0000256" key="2">
    <source>
        <dbReference type="ARBA" id="ARBA00022475"/>
    </source>
</evidence>
<evidence type="ECO:0000256" key="9">
    <source>
        <dbReference type="ARBA" id="ARBA00023180"/>
    </source>
</evidence>
<dbReference type="SUPFAM" id="SSF48726">
    <property type="entry name" value="Immunoglobulin"/>
    <property type="match status" value="2"/>
</dbReference>
<dbReference type="InterPro" id="IPR007110">
    <property type="entry name" value="Ig-like_dom"/>
</dbReference>
<dbReference type="GO" id="GO:0009897">
    <property type="term" value="C:external side of plasma membrane"/>
    <property type="evidence" value="ECO:0007669"/>
    <property type="project" value="TreeGrafter"/>
</dbReference>
<feature type="domain" description="Ig-like" evidence="11">
    <location>
        <begin position="1"/>
        <end position="111"/>
    </location>
</feature>
<keyword evidence="13" id="KW-1185">Reference proteome</keyword>
<dbReference type="GO" id="GO:0042130">
    <property type="term" value="P:negative regulation of T cell proliferation"/>
    <property type="evidence" value="ECO:0007669"/>
    <property type="project" value="TreeGrafter"/>
</dbReference>
<evidence type="ECO:0000256" key="6">
    <source>
        <dbReference type="ARBA" id="ARBA00023136"/>
    </source>
</evidence>
<feature type="domain" description="Ig-like" evidence="11">
    <location>
        <begin position="123"/>
        <end position="221"/>
    </location>
</feature>
<reference evidence="12" key="3">
    <citation type="submission" date="2025-09" db="UniProtKB">
        <authorList>
            <consortium name="Ensembl"/>
        </authorList>
    </citation>
    <scope>IDENTIFICATION</scope>
    <source>
        <strain evidence="12">Guanapo</strain>
    </source>
</reference>
<dbReference type="GO" id="GO:0031295">
    <property type="term" value="P:T cell costimulation"/>
    <property type="evidence" value="ECO:0007669"/>
    <property type="project" value="TreeGrafter"/>
</dbReference>
<keyword evidence="5" id="KW-1133">Transmembrane helix</keyword>
<dbReference type="GO" id="GO:0042102">
    <property type="term" value="P:positive regulation of T cell proliferation"/>
    <property type="evidence" value="ECO:0007669"/>
    <property type="project" value="TreeGrafter"/>
</dbReference>
<dbReference type="InterPro" id="IPR036179">
    <property type="entry name" value="Ig-like_dom_sf"/>
</dbReference>
<evidence type="ECO:0000256" key="5">
    <source>
        <dbReference type="ARBA" id="ARBA00022989"/>
    </source>
</evidence>
<evidence type="ECO:0000256" key="4">
    <source>
        <dbReference type="ARBA" id="ARBA00022729"/>
    </source>
</evidence>
<evidence type="ECO:0000256" key="1">
    <source>
        <dbReference type="ARBA" id="ARBA00004251"/>
    </source>
</evidence>
<evidence type="ECO:0000256" key="7">
    <source>
        <dbReference type="ARBA" id="ARBA00023157"/>
    </source>
</evidence>
<dbReference type="GO" id="GO:0006955">
    <property type="term" value="P:immune response"/>
    <property type="evidence" value="ECO:0007669"/>
    <property type="project" value="TreeGrafter"/>
</dbReference>
<organism evidence="12 13">
    <name type="scientific">Poecilia reticulata</name>
    <name type="common">Guppy</name>
    <name type="synonym">Acanthophacelus reticulatus</name>
    <dbReference type="NCBI Taxonomy" id="8081"/>
    <lineage>
        <taxon>Eukaryota</taxon>
        <taxon>Metazoa</taxon>
        <taxon>Chordata</taxon>
        <taxon>Craniata</taxon>
        <taxon>Vertebrata</taxon>
        <taxon>Euteleostomi</taxon>
        <taxon>Actinopterygii</taxon>
        <taxon>Neopterygii</taxon>
        <taxon>Teleostei</taxon>
        <taxon>Neoteleostei</taxon>
        <taxon>Acanthomorphata</taxon>
        <taxon>Ovalentaria</taxon>
        <taxon>Atherinomorphae</taxon>
        <taxon>Cyprinodontiformes</taxon>
        <taxon>Poeciliidae</taxon>
        <taxon>Poeciliinae</taxon>
        <taxon>Poecilia</taxon>
    </lineage>
</organism>
<dbReference type="SMART" id="SM00406">
    <property type="entry name" value="IGv"/>
    <property type="match status" value="2"/>
</dbReference>
<proteinExistence type="predicted"/>
<dbReference type="InterPro" id="IPR013106">
    <property type="entry name" value="Ig_V-set"/>
</dbReference>
<evidence type="ECO:0000256" key="8">
    <source>
        <dbReference type="ARBA" id="ARBA00023170"/>
    </source>
</evidence>
<keyword evidence="8" id="KW-0675">Receptor</keyword>
<protein>
    <recommendedName>
        <fullName evidence="11">Ig-like domain-containing protein</fullName>
    </recommendedName>
</protein>
<keyword evidence="2" id="KW-1003">Cell membrane</keyword>
<dbReference type="InterPro" id="IPR003599">
    <property type="entry name" value="Ig_sub"/>
</dbReference>
<keyword evidence="4" id="KW-0732">Signal</keyword>
<reference evidence="12" key="2">
    <citation type="submission" date="2025-08" db="UniProtKB">
        <authorList>
            <consortium name="Ensembl"/>
        </authorList>
    </citation>
    <scope>IDENTIFICATION</scope>
    <source>
        <strain evidence="12">Guanapo</strain>
    </source>
</reference>
<dbReference type="InterPro" id="IPR013783">
    <property type="entry name" value="Ig-like_fold"/>
</dbReference>
<evidence type="ECO:0000256" key="10">
    <source>
        <dbReference type="ARBA" id="ARBA00023319"/>
    </source>
</evidence>
<dbReference type="GO" id="GO:0071222">
    <property type="term" value="P:cellular response to lipopolysaccharide"/>
    <property type="evidence" value="ECO:0007669"/>
    <property type="project" value="TreeGrafter"/>
</dbReference>
<evidence type="ECO:0000259" key="11">
    <source>
        <dbReference type="PROSITE" id="PS50835"/>
    </source>
</evidence>
<dbReference type="InterPro" id="IPR051713">
    <property type="entry name" value="T-cell_Activation_Regulation"/>
</dbReference>
<dbReference type="Pfam" id="PF07686">
    <property type="entry name" value="V-set"/>
    <property type="match status" value="1"/>
</dbReference>
<reference evidence="13" key="1">
    <citation type="submission" date="2013-11" db="EMBL/GenBank/DDBJ databases">
        <title>The genomic landscape of the Guanapo guppy.</title>
        <authorList>
            <person name="Kuenstner A."/>
            <person name="Dreyer C."/>
        </authorList>
    </citation>
    <scope>NUCLEOTIDE SEQUENCE</scope>
    <source>
        <strain evidence="13">Guanapo</strain>
    </source>
</reference>
<name>A0A3P9Q0D5_POERE</name>
<dbReference type="PROSITE" id="PS50835">
    <property type="entry name" value="IG_LIKE"/>
    <property type="match status" value="2"/>
</dbReference>
<keyword evidence="9" id="KW-0325">Glycoprotein</keyword>
<dbReference type="AlphaFoldDB" id="A0A3P9Q0D5"/>
<dbReference type="SMART" id="SM00408">
    <property type="entry name" value="IGc2"/>
    <property type="match status" value="1"/>
</dbReference>
<evidence type="ECO:0000313" key="12">
    <source>
        <dbReference type="Ensembl" id="ENSPREP00000027622.1"/>
    </source>
</evidence>
<dbReference type="OMA" id="FCEFEIF"/>
<accession>A0A3P9Q0D5</accession>
<keyword evidence="7" id="KW-1015">Disulfide bond</keyword>
<sequence>MSLQVLAVETYEGQSVLLFCEFEIFELDQPTVKWSRSDLSPPIVHQRQEEGDQLMDQNQLYIGRTSMKADALETGDLSLKLTNLQTSDTGTYSCTVRNVRGELRVRDEELLMEKEKMVEVLSGEECVLLPCKMMGLLPKDVKVEWVDAGNRKVHVYQNGSDKPEEQNQLYRNRTKLKRDLWKTGDFSLSLRHPTYRDNNVYTCSVHSWLRNIQMMKQSFLSKWLNYCISGAGENISNRI</sequence>
<dbReference type="PANTHER" id="PTHR25466">
    <property type="entry name" value="T-LYMPHOCYTE ACTIVATION ANTIGEN"/>
    <property type="match status" value="1"/>
</dbReference>
<evidence type="ECO:0000256" key="3">
    <source>
        <dbReference type="ARBA" id="ARBA00022692"/>
    </source>
</evidence>
<dbReference type="Bgee" id="ENSPREG00000018691">
    <property type="expression patterns" value="Expressed in caudal fin and 1 other cell type or tissue"/>
</dbReference>
<keyword evidence="10" id="KW-0393">Immunoglobulin domain</keyword>
<dbReference type="InterPro" id="IPR003598">
    <property type="entry name" value="Ig_sub2"/>
</dbReference>
<keyword evidence="3" id="KW-0812">Transmembrane</keyword>
<dbReference type="GeneTree" id="ENSGT01150000288052"/>
<keyword evidence="6" id="KW-0472">Membrane</keyword>
<evidence type="ECO:0000313" key="13">
    <source>
        <dbReference type="Proteomes" id="UP000242638"/>
    </source>
</evidence>
<dbReference type="Gene3D" id="2.60.40.10">
    <property type="entry name" value="Immunoglobulins"/>
    <property type="match status" value="2"/>
</dbReference>
<dbReference type="Proteomes" id="UP000242638">
    <property type="component" value="Unassembled WGS sequence"/>
</dbReference>
<dbReference type="Ensembl" id="ENSPRET00000027922.1">
    <property type="protein sequence ID" value="ENSPREP00000027622.1"/>
    <property type="gene ID" value="ENSPREG00000018691.1"/>
</dbReference>